<dbReference type="EMBL" id="FNQR01000022">
    <property type="protein sequence ID" value="SEB16716.1"/>
    <property type="molecule type" value="Genomic_DNA"/>
</dbReference>
<sequence length="162" mass="18438">MKIVVTGDTHMPKKAKQLPDRLLEELTTADVIIHTGDWSSINVYHALAEYGKVYGVYGNVDGEEIKHHFPARQIIQMEGFKIGIVHGHGEKKTTEKRTLEAFDGEDLDVLIFGHSHIPLLRSYKNLLLFNPGSPTDKRRLPYYSYGILTFDEGIRAEHVFFS</sequence>
<dbReference type="Pfam" id="PF12850">
    <property type="entry name" value="Metallophos_2"/>
    <property type="match status" value="1"/>
</dbReference>
<dbReference type="GO" id="GO:0046872">
    <property type="term" value="F:metal ion binding"/>
    <property type="evidence" value="ECO:0007669"/>
    <property type="project" value="UniProtKB-KW"/>
</dbReference>
<protein>
    <recommendedName>
        <fullName evidence="4">Phosphoesterase</fullName>
        <ecNumber evidence="4">3.1.4.-</ecNumber>
    </recommendedName>
</protein>
<keyword evidence="3" id="KW-0378">Hydrolase</keyword>
<dbReference type="NCBIfam" id="TIGR00040">
    <property type="entry name" value="yfcE"/>
    <property type="match status" value="1"/>
</dbReference>
<dbReference type="SUPFAM" id="SSF56300">
    <property type="entry name" value="Metallo-dependent phosphatases"/>
    <property type="match status" value="1"/>
</dbReference>
<keyword evidence="2 4" id="KW-0479">Metal-binding</keyword>
<keyword evidence="7" id="KW-1185">Reference proteome</keyword>
<dbReference type="RefSeq" id="WP_093046569.1">
    <property type="nucleotide sequence ID" value="NZ_FNQR01000022.1"/>
</dbReference>
<dbReference type="OrthoDB" id="9800565at2"/>
<evidence type="ECO:0000259" key="5">
    <source>
        <dbReference type="Pfam" id="PF12850"/>
    </source>
</evidence>
<accession>A0A1H4H4R0</accession>
<gene>
    <name evidence="6" type="ORF">SAMN05421743_12258</name>
</gene>
<dbReference type="PROSITE" id="PS01269">
    <property type="entry name" value="UPF0025"/>
    <property type="match status" value="1"/>
</dbReference>
<name>A0A1H4H4R0_9BACI</name>
<dbReference type="STRING" id="571932.SAMN05421743_12258"/>
<dbReference type="InterPro" id="IPR020935">
    <property type="entry name" value="PdiEstase_YfcE_CS"/>
</dbReference>
<comment type="cofactor">
    <cofactor evidence="4">
        <name>a divalent metal cation</name>
        <dbReference type="ChEBI" id="CHEBI:60240"/>
    </cofactor>
</comment>
<feature type="domain" description="Calcineurin-like phosphoesterase" evidence="5">
    <location>
        <begin position="1"/>
        <end position="152"/>
    </location>
</feature>
<evidence type="ECO:0000313" key="6">
    <source>
        <dbReference type="EMBL" id="SEB16716.1"/>
    </source>
</evidence>
<dbReference type="Gene3D" id="3.60.21.10">
    <property type="match status" value="1"/>
</dbReference>
<comment type="similarity">
    <text evidence="1 4">Belongs to the metallophosphoesterase superfamily. YfcE family.</text>
</comment>
<dbReference type="InterPro" id="IPR024654">
    <property type="entry name" value="Calcineurin-like_PHP_lpxH"/>
</dbReference>
<dbReference type="AlphaFoldDB" id="A0A1H4H4R0"/>
<dbReference type="EC" id="3.1.4.-" evidence="4"/>
<evidence type="ECO:0000256" key="4">
    <source>
        <dbReference type="RuleBase" id="RU362039"/>
    </source>
</evidence>
<dbReference type="InterPro" id="IPR000979">
    <property type="entry name" value="Phosphodiesterase_MJ0936/Vps29"/>
</dbReference>
<organism evidence="6 7">
    <name type="scientific">Thalassobacillus cyri</name>
    <dbReference type="NCBI Taxonomy" id="571932"/>
    <lineage>
        <taxon>Bacteria</taxon>
        <taxon>Bacillati</taxon>
        <taxon>Bacillota</taxon>
        <taxon>Bacilli</taxon>
        <taxon>Bacillales</taxon>
        <taxon>Bacillaceae</taxon>
        <taxon>Thalassobacillus</taxon>
    </lineage>
</organism>
<dbReference type="GO" id="GO:0016787">
    <property type="term" value="F:hydrolase activity"/>
    <property type="evidence" value="ECO:0007669"/>
    <property type="project" value="UniProtKB-UniRule"/>
</dbReference>
<evidence type="ECO:0000313" key="7">
    <source>
        <dbReference type="Proteomes" id="UP000198584"/>
    </source>
</evidence>
<evidence type="ECO:0000256" key="3">
    <source>
        <dbReference type="ARBA" id="ARBA00022801"/>
    </source>
</evidence>
<reference evidence="6 7" key="1">
    <citation type="submission" date="2016-10" db="EMBL/GenBank/DDBJ databases">
        <authorList>
            <person name="de Groot N.N."/>
        </authorList>
    </citation>
    <scope>NUCLEOTIDE SEQUENCE [LARGE SCALE GENOMIC DNA]</scope>
    <source>
        <strain evidence="6 7">CCM7597</strain>
    </source>
</reference>
<proteinExistence type="inferred from homology"/>
<evidence type="ECO:0000256" key="2">
    <source>
        <dbReference type="ARBA" id="ARBA00022723"/>
    </source>
</evidence>
<evidence type="ECO:0000256" key="1">
    <source>
        <dbReference type="ARBA" id="ARBA00008950"/>
    </source>
</evidence>
<dbReference type="PANTHER" id="PTHR11124">
    <property type="entry name" value="VACUOLAR SORTING PROTEIN VPS29"/>
    <property type="match status" value="1"/>
</dbReference>
<dbReference type="Proteomes" id="UP000198584">
    <property type="component" value="Unassembled WGS sequence"/>
</dbReference>
<dbReference type="InterPro" id="IPR029052">
    <property type="entry name" value="Metallo-depent_PP-like"/>
</dbReference>